<accession>A0A653D8Y6</accession>
<keyword evidence="1" id="KW-0812">Transmembrane</keyword>
<dbReference type="AlphaFoldDB" id="A0A653D8Y6"/>
<proteinExistence type="predicted"/>
<dbReference type="PANTHER" id="PTHR21579:SF20">
    <property type="entry name" value="PROTEIN TINCAR"/>
    <property type="match status" value="1"/>
</dbReference>
<feature type="transmembrane region" description="Helical" evidence="1">
    <location>
        <begin position="91"/>
        <end position="116"/>
    </location>
</feature>
<organism evidence="2 3">
    <name type="scientific">Callosobruchus maculatus</name>
    <name type="common">Southern cowpea weevil</name>
    <name type="synonym">Pulse bruchid</name>
    <dbReference type="NCBI Taxonomy" id="64391"/>
    <lineage>
        <taxon>Eukaryota</taxon>
        <taxon>Metazoa</taxon>
        <taxon>Ecdysozoa</taxon>
        <taxon>Arthropoda</taxon>
        <taxon>Hexapoda</taxon>
        <taxon>Insecta</taxon>
        <taxon>Pterygota</taxon>
        <taxon>Neoptera</taxon>
        <taxon>Endopterygota</taxon>
        <taxon>Coleoptera</taxon>
        <taxon>Polyphaga</taxon>
        <taxon>Cucujiformia</taxon>
        <taxon>Chrysomeloidea</taxon>
        <taxon>Chrysomelidae</taxon>
        <taxon>Bruchinae</taxon>
        <taxon>Bruchini</taxon>
        <taxon>Callosobruchus</taxon>
    </lineage>
</organism>
<dbReference type="OrthoDB" id="10033661at2759"/>
<sequence length="188" mass="20348">MPSDKCTELSHSKYLFQAIKSTESLQSAGTTRSSTVTSTRSKKKNGIHLNNLWSIWYGLFCTGLQGYAAYKCLKRVLGYSMLAWPQGLPYVELNCSLGLTGAAFLLLPIFISVAVLKVGNLANDGYKLGRQMGTCSREPPELSKGGGGCGLFRYGGPTAPFVHIAIAFCLLIPKLLMEARLIQAGFLS</sequence>
<evidence type="ECO:0000313" key="3">
    <source>
        <dbReference type="Proteomes" id="UP000410492"/>
    </source>
</evidence>
<keyword evidence="3" id="KW-1185">Reference proteome</keyword>
<gene>
    <name evidence="2" type="ORF">CALMAC_LOCUS14896</name>
</gene>
<protein>
    <submittedName>
        <fullName evidence="2">Uncharacterized protein</fullName>
    </submittedName>
</protein>
<keyword evidence="1" id="KW-1133">Transmembrane helix</keyword>
<dbReference type="InterPro" id="IPR053291">
    <property type="entry name" value="Ommatidial_diff-associated"/>
</dbReference>
<dbReference type="Proteomes" id="UP000410492">
    <property type="component" value="Unassembled WGS sequence"/>
</dbReference>
<dbReference type="PANTHER" id="PTHR21579">
    <property type="entry name" value="PROTEIN TINCAR"/>
    <property type="match status" value="1"/>
</dbReference>
<name>A0A653D8Y6_CALMS</name>
<keyword evidence="1" id="KW-0472">Membrane</keyword>
<evidence type="ECO:0000313" key="2">
    <source>
        <dbReference type="EMBL" id="VEN55817.1"/>
    </source>
</evidence>
<dbReference type="EMBL" id="CAACVG010010434">
    <property type="protein sequence ID" value="VEN55817.1"/>
    <property type="molecule type" value="Genomic_DNA"/>
</dbReference>
<evidence type="ECO:0000256" key="1">
    <source>
        <dbReference type="SAM" id="Phobius"/>
    </source>
</evidence>
<feature type="non-terminal residue" evidence="2">
    <location>
        <position position="188"/>
    </location>
</feature>
<reference evidence="2 3" key="1">
    <citation type="submission" date="2019-01" db="EMBL/GenBank/DDBJ databases">
        <authorList>
            <person name="Sayadi A."/>
        </authorList>
    </citation>
    <scope>NUCLEOTIDE SEQUENCE [LARGE SCALE GENOMIC DNA]</scope>
</reference>
<feature type="transmembrane region" description="Helical" evidence="1">
    <location>
        <begin position="52"/>
        <end position="70"/>
    </location>
</feature>